<dbReference type="EMBL" id="CP001678">
    <property type="protein sequence ID" value="ACT58932.1"/>
    <property type="molecule type" value="Genomic_DNA"/>
</dbReference>
<accession>C6XIA6</accession>
<gene>
    <name evidence="1" type="ordered locus">Hbal_1240</name>
</gene>
<dbReference type="AlphaFoldDB" id="C6XIA6"/>
<keyword evidence="2" id="KW-1185">Reference proteome</keyword>
<organism evidence="1 2">
    <name type="scientific">Hirschia baltica (strain ATCC 49814 / DSM 5838 / IFAM 1418)</name>
    <dbReference type="NCBI Taxonomy" id="582402"/>
    <lineage>
        <taxon>Bacteria</taxon>
        <taxon>Pseudomonadati</taxon>
        <taxon>Pseudomonadota</taxon>
        <taxon>Alphaproteobacteria</taxon>
        <taxon>Hyphomonadales</taxon>
        <taxon>Hyphomonadaceae</taxon>
        <taxon>Hirschia</taxon>
    </lineage>
</organism>
<dbReference type="STRING" id="582402.Hbal_1240"/>
<name>C6XIA6_HIRBI</name>
<protein>
    <submittedName>
        <fullName evidence="1">Uncharacterized protein</fullName>
    </submittedName>
</protein>
<dbReference type="Proteomes" id="UP000002745">
    <property type="component" value="Chromosome"/>
</dbReference>
<evidence type="ECO:0000313" key="1">
    <source>
        <dbReference type="EMBL" id="ACT58932.1"/>
    </source>
</evidence>
<reference evidence="2" key="1">
    <citation type="journal article" date="2011" name="J. Bacteriol.">
        <title>Genome sequences of eight morphologically diverse alphaproteobacteria.</title>
        <authorList>
            <consortium name="US DOE Joint Genome Institute"/>
            <person name="Brown P.J."/>
            <person name="Kysela D.T."/>
            <person name="Buechlein A."/>
            <person name="Hemmerich C."/>
            <person name="Brun Y.V."/>
        </authorList>
    </citation>
    <scope>NUCLEOTIDE SEQUENCE [LARGE SCALE GENOMIC DNA]</scope>
    <source>
        <strain evidence="2">ATCC 49814 / DSM 5838 / IFAM 1418</strain>
    </source>
</reference>
<dbReference type="OrthoDB" id="7210707at2"/>
<dbReference type="KEGG" id="hba:Hbal_1240"/>
<dbReference type="HOGENOM" id="CLU_085936_0_0_5"/>
<proteinExistence type="predicted"/>
<dbReference type="RefSeq" id="WP_015827082.1">
    <property type="nucleotide sequence ID" value="NC_012982.1"/>
</dbReference>
<sequence length="216" mass="23709">MIAVLAGDIIKSSRLTPEELQNVKDCIVETCDELREKFPEIGLSKPFFYRGDGWQVAMKSAPAALKVAVFIYAGLRQQNIARSRIAIGVGETEKLDLENLDQSSGEAFERAGHCLDKMNTRSFDIDFATAENSEYLNVKDDGLFALTMCVAALISDWTARQAQIALVALFHIDQTNDDVAKLLNPPISQQAISDSLRSSKFFAVIGAITAFSNILS</sequence>
<evidence type="ECO:0000313" key="2">
    <source>
        <dbReference type="Proteomes" id="UP000002745"/>
    </source>
</evidence>
<dbReference type="eggNOG" id="COG2114">
    <property type="taxonomic scope" value="Bacteria"/>
</dbReference>